<evidence type="ECO:0000256" key="3">
    <source>
        <dbReference type="SAM" id="MobiDB-lite"/>
    </source>
</evidence>
<accession>A0A261R2P4</accession>
<dbReference type="GO" id="GO:0006099">
    <property type="term" value="P:tricarboxylic acid cycle"/>
    <property type="evidence" value="ECO:0007669"/>
    <property type="project" value="TreeGrafter"/>
</dbReference>
<dbReference type="AlphaFoldDB" id="A0A261R2P4"/>
<dbReference type="OrthoDB" id="3284791at2"/>
<keyword evidence="2" id="KW-0808">Transferase</keyword>
<dbReference type="InterPro" id="IPR002020">
    <property type="entry name" value="Citrate_synthase"/>
</dbReference>
<evidence type="ECO:0000313" key="4">
    <source>
        <dbReference type="EMBL" id="OZI18603.1"/>
    </source>
</evidence>
<dbReference type="Proteomes" id="UP000216857">
    <property type="component" value="Unassembled WGS sequence"/>
</dbReference>
<dbReference type="RefSeq" id="WP_094847288.1">
    <property type="nucleotide sequence ID" value="NZ_NEVJ01000003.1"/>
</dbReference>
<dbReference type="PANTHER" id="PTHR11739:SF4">
    <property type="entry name" value="CITRATE SYNTHASE, PEROXISOMAL"/>
    <property type="match status" value="1"/>
</dbReference>
<dbReference type="PANTHER" id="PTHR11739">
    <property type="entry name" value="CITRATE SYNTHASE"/>
    <property type="match status" value="1"/>
</dbReference>
<dbReference type="EMBL" id="NEVJ01000003">
    <property type="protein sequence ID" value="OZI18603.1"/>
    <property type="molecule type" value="Genomic_DNA"/>
</dbReference>
<feature type="region of interest" description="Disordered" evidence="3">
    <location>
        <begin position="1"/>
        <end position="24"/>
    </location>
</feature>
<keyword evidence="5" id="KW-1185">Reference proteome</keyword>
<dbReference type="CDD" id="cd06100">
    <property type="entry name" value="CCL_ACL-C"/>
    <property type="match status" value="1"/>
</dbReference>
<name>A0A261R2P4_9BORD</name>
<dbReference type="InterPro" id="IPR016142">
    <property type="entry name" value="Citrate_synth-like_lrg_a-sub"/>
</dbReference>
<protein>
    <submittedName>
        <fullName evidence="4">Citryl-CoA lyase</fullName>
    </submittedName>
</protein>
<dbReference type="NCBIfam" id="NF004867">
    <property type="entry name" value="PRK06224.1-4"/>
    <property type="match status" value="1"/>
</dbReference>
<proteinExistence type="inferred from homology"/>
<organism evidence="4 5">
    <name type="scientific">Bordetella genomosp. 9</name>
    <dbReference type="NCBI Taxonomy" id="1416803"/>
    <lineage>
        <taxon>Bacteria</taxon>
        <taxon>Pseudomonadati</taxon>
        <taxon>Pseudomonadota</taxon>
        <taxon>Betaproteobacteria</taxon>
        <taxon>Burkholderiales</taxon>
        <taxon>Alcaligenaceae</taxon>
        <taxon>Bordetella</taxon>
    </lineage>
</organism>
<dbReference type="NCBIfam" id="NF004868">
    <property type="entry name" value="PRK06224.1-5"/>
    <property type="match status" value="1"/>
</dbReference>
<evidence type="ECO:0000313" key="5">
    <source>
        <dbReference type="Proteomes" id="UP000216857"/>
    </source>
</evidence>
<sequence>MTGSSNGTNQAGRTNGTDHGKGTGPVTRLCAHHLTGMSYRDADLVEDLIGKTTFTEVLFMQITGRKARPVDLRIVDAVLVTLMEHGLTPSAIATRLIYMSAPENLQGAVAAGLMAVGSSFVGTMENCSRLLDRIKDAADPRAEALDIARAHRAEKRAMPGFGHHLHKPDDPRAIKLLDMAEAEPELAGTSVRALRTLAAAVDEVAGRHITINATGAVAALLGELGIPTALMRGFAVISRAAGLVAHVAEEQESPSGRFIWDTIDHAIPYVGKGKSHQTQE</sequence>
<comment type="similarity">
    <text evidence="1">Belongs to the citrate synthase family.</text>
</comment>
<reference evidence="4" key="1">
    <citation type="submission" date="2017-05" db="EMBL/GenBank/DDBJ databases">
        <title>Complete and WGS of Bordetella genogroups.</title>
        <authorList>
            <person name="Spilker T."/>
            <person name="Lipuma J."/>
        </authorList>
    </citation>
    <scope>NUCLEOTIDE SEQUENCE</scope>
    <source>
        <strain evidence="4">AU21707</strain>
    </source>
</reference>
<dbReference type="InterPro" id="IPR036969">
    <property type="entry name" value="Citrate_synthase_sf"/>
</dbReference>
<dbReference type="GO" id="GO:0005829">
    <property type="term" value="C:cytosol"/>
    <property type="evidence" value="ECO:0007669"/>
    <property type="project" value="TreeGrafter"/>
</dbReference>
<dbReference type="Gene3D" id="1.10.580.10">
    <property type="entry name" value="Citrate Synthase, domain 1"/>
    <property type="match status" value="1"/>
</dbReference>
<dbReference type="Pfam" id="PF00285">
    <property type="entry name" value="Citrate_synt"/>
    <property type="match status" value="1"/>
</dbReference>
<dbReference type="SUPFAM" id="SSF48256">
    <property type="entry name" value="Citrate synthase"/>
    <property type="match status" value="1"/>
</dbReference>
<comment type="caution">
    <text evidence="4">The sequence shown here is derived from an EMBL/GenBank/DDBJ whole genome shotgun (WGS) entry which is preliminary data.</text>
</comment>
<dbReference type="GO" id="GO:0046912">
    <property type="term" value="F:acyltransferase activity, acyl groups converted into alkyl on transfer"/>
    <property type="evidence" value="ECO:0007669"/>
    <property type="project" value="InterPro"/>
</dbReference>
<dbReference type="GO" id="GO:0016829">
    <property type="term" value="F:lyase activity"/>
    <property type="evidence" value="ECO:0007669"/>
    <property type="project" value="UniProtKB-KW"/>
</dbReference>
<evidence type="ECO:0000256" key="1">
    <source>
        <dbReference type="ARBA" id="ARBA00010566"/>
    </source>
</evidence>
<gene>
    <name evidence="4" type="ORF">CAL26_12870</name>
</gene>
<evidence type="ECO:0000256" key="2">
    <source>
        <dbReference type="ARBA" id="ARBA00022679"/>
    </source>
</evidence>
<dbReference type="GO" id="GO:0005975">
    <property type="term" value="P:carbohydrate metabolic process"/>
    <property type="evidence" value="ECO:0007669"/>
    <property type="project" value="TreeGrafter"/>
</dbReference>
<dbReference type="STRING" id="1416803.CAL13_17465"/>
<keyword evidence="4" id="KW-0456">Lyase</keyword>
<feature type="compositionally biased region" description="Polar residues" evidence="3">
    <location>
        <begin position="1"/>
        <end position="15"/>
    </location>
</feature>